<dbReference type="Proteomes" id="UP001148737">
    <property type="component" value="Unassembled WGS sequence"/>
</dbReference>
<accession>A0ACC1QSU8</accession>
<evidence type="ECO:0000313" key="2">
    <source>
        <dbReference type="Proteomes" id="UP001148737"/>
    </source>
</evidence>
<protein>
    <submittedName>
        <fullName evidence="1">Uncharacterized protein</fullName>
    </submittedName>
</protein>
<name>A0ACC1QSU8_9HYPO</name>
<reference evidence="1" key="1">
    <citation type="submission" date="2022-07" db="EMBL/GenBank/DDBJ databases">
        <title>Genome Sequence of Lecanicillium saksenae.</title>
        <authorList>
            <person name="Buettner E."/>
        </authorList>
    </citation>
    <scope>NUCLEOTIDE SEQUENCE</scope>
    <source>
        <strain evidence="1">VT-O1</strain>
    </source>
</reference>
<gene>
    <name evidence="1" type="ORF">NLG97_g6407</name>
</gene>
<keyword evidence="2" id="KW-1185">Reference proteome</keyword>
<dbReference type="EMBL" id="JANAKD010000840">
    <property type="protein sequence ID" value="KAJ3487461.1"/>
    <property type="molecule type" value="Genomic_DNA"/>
</dbReference>
<proteinExistence type="predicted"/>
<sequence length="889" mass="96509">MEEASLAQLPNDLLLVLVDFLTDASINALTQTCRRFHNTLDHALYLRNARERNSSALQWAAAAGQMSTLKKALVAGGNPNAKRQYPSNPHPDHYHRDLYDTEPLESVPYTTPLSSAASIGRLDIASALVDAGSSVYVDPQDHHDMAPLIAAIEHRNLEMTKFLISSGNIDVDSYIYLKRPLNLLSLAVTNEAIEVAHYLLATMKNPDGPCWRFSTPILAAVTASKNRVLPILLKSKKLDPNRHDSSGFNALMIAAKSLGQDESSVRSLLDSGKISINAVNNDGQTAISLAAASGNREIVRMLLEMPNIDPNRADNSGLQPVAYALQRGKIEVMEMLMASDKVNADTGVLFRLACEHTNTNVLKTLLGLDKAEWSTTDANGSSWLHTAASHGRTDIVKILLHQKHADINQQRPDGATPLICAVRWKKRATITVLLKAGADVNLTTTNGRSALFYATESSSEALTQELLRRGARVDSVTDMGDTALHQACKNGMTKVVQVLLDHGADPVLRAHDGSTPLHAACQARWEQTVQLLLSYIPRSHPILTTGRTPLHDSCRAGHTGISKQLVEHGADPLARLADGSTPLEYACNGFPLIAKMLLEKGADPHQRNSFGVRLLYQACTRSTPKVAALLLQHGADPNAVENGGNTPFLEACRQGGVSLIRTLLKYGGDVTAATPDGTTGLHEICRFGFGVDQTAVLKLMIEKGADVNARTEQGFTPLHVTCKHRGMEMVPILVEAGADTMAEYVDPSTQRRLTPIHMACCFPPKLTDLAALLENNKAPLADIWASGWSPLHEAATAAHSTAVELLLKHDLNPMAIAENGRTPLHQLFTHPHLDQFRHQKAAREIIEALMDTGKMDINHRDNDGKTALGLAGDAPHALRVIMVRYGAKE</sequence>
<evidence type="ECO:0000313" key="1">
    <source>
        <dbReference type="EMBL" id="KAJ3487461.1"/>
    </source>
</evidence>
<organism evidence="1 2">
    <name type="scientific">Lecanicillium saksenae</name>
    <dbReference type="NCBI Taxonomy" id="468837"/>
    <lineage>
        <taxon>Eukaryota</taxon>
        <taxon>Fungi</taxon>
        <taxon>Dikarya</taxon>
        <taxon>Ascomycota</taxon>
        <taxon>Pezizomycotina</taxon>
        <taxon>Sordariomycetes</taxon>
        <taxon>Hypocreomycetidae</taxon>
        <taxon>Hypocreales</taxon>
        <taxon>Cordycipitaceae</taxon>
        <taxon>Lecanicillium</taxon>
    </lineage>
</organism>
<comment type="caution">
    <text evidence="1">The sequence shown here is derived from an EMBL/GenBank/DDBJ whole genome shotgun (WGS) entry which is preliminary data.</text>
</comment>